<evidence type="ECO:0000313" key="1">
    <source>
        <dbReference type="EMBL" id="KRX44419.1"/>
    </source>
</evidence>
<evidence type="ECO:0000313" key="2">
    <source>
        <dbReference type="Proteomes" id="UP000055048"/>
    </source>
</evidence>
<organism evidence="1 2">
    <name type="scientific">Trichinella murrelli</name>
    <dbReference type="NCBI Taxonomy" id="144512"/>
    <lineage>
        <taxon>Eukaryota</taxon>
        <taxon>Metazoa</taxon>
        <taxon>Ecdysozoa</taxon>
        <taxon>Nematoda</taxon>
        <taxon>Enoplea</taxon>
        <taxon>Dorylaimia</taxon>
        <taxon>Trichinellida</taxon>
        <taxon>Trichinellidae</taxon>
        <taxon>Trichinella</taxon>
    </lineage>
</organism>
<name>A0A0V0U1C4_9BILA</name>
<comment type="caution">
    <text evidence="1">The sequence shown here is derived from an EMBL/GenBank/DDBJ whole genome shotgun (WGS) entry which is preliminary data.</text>
</comment>
<proteinExistence type="predicted"/>
<feature type="non-terminal residue" evidence="1">
    <location>
        <position position="69"/>
    </location>
</feature>
<keyword evidence="2" id="KW-1185">Reference proteome</keyword>
<dbReference type="EMBL" id="JYDJ01000096">
    <property type="protein sequence ID" value="KRX44419.1"/>
    <property type="molecule type" value="Genomic_DNA"/>
</dbReference>
<accession>A0A0V0U1C4</accession>
<reference evidence="1 2" key="1">
    <citation type="submission" date="2015-01" db="EMBL/GenBank/DDBJ databases">
        <title>Evolution of Trichinella species and genotypes.</title>
        <authorList>
            <person name="Korhonen P.K."/>
            <person name="Edoardo P."/>
            <person name="Giuseppe L.R."/>
            <person name="Gasser R.B."/>
        </authorList>
    </citation>
    <scope>NUCLEOTIDE SEQUENCE [LARGE SCALE GENOMIC DNA]</scope>
    <source>
        <strain evidence="1">ISS417</strain>
    </source>
</reference>
<protein>
    <submittedName>
        <fullName evidence="1">Uncharacterized protein</fullName>
    </submittedName>
</protein>
<dbReference type="Proteomes" id="UP000055048">
    <property type="component" value="Unassembled WGS sequence"/>
</dbReference>
<dbReference type="AlphaFoldDB" id="A0A0V0U1C4"/>
<gene>
    <name evidence="1" type="ORF">T05_10220</name>
</gene>
<sequence length="69" mass="7748">MVSGAAVSCSFLAACHVEAKTLQFIQLRILQNNTSKRKQRPLRLMGKKVSKIFLEKQRTQTLNRGAISC</sequence>